<evidence type="ECO:0000256" key="7">
    <source>
        <dbReference type="ARBA" id="ARBA00022777"/>
    </source>
</evidence>
<dbReference type="SMART" id="SM00388">
    <property type="entry name" value="HisKA"/>
    <property type="match status" value="1"/>
</dbReference>
<evidence type="ECO:0000256" key="5">
    <source>
        <dbReference type="ARBA" id="ARBA00022692"/>
    </source>
</evidence>
<reference evidence="16" key="1">
    <citation type="submission" date="2021-07" db="EMBL/GenBank/DDBJ databases">
        <title>Complete genome sequence of Crassaminicella sp. 143-21, isolated from a deep-sea hydrothermal vent.</title>
        <authorList>
            <person name="Li X."/>
        </authorList>
    </citation>
    <scope>NUCLEOTIDE SEQUENCE</scope>
    <source>
        <strain evidence="16">143-21</strain>
    </source>
</reference>
<dbReference type="PANTHER" id="PTHR43065">
    <property type="entry name" value="SENSOR HISTIDINE KINASE"/>
    <property type="match status" value="1"/>
</dbReference>
<keyword evidence="7" id="KW-0418">Kinase</keyword>
<dbReference type="InterPro" id="IPR005467">
    <property type="entry name" value="His_kinase_dom"/>
</dbReference>
<keyword evidence="17" id="KW-1185">Reference proteome</keyword>
<dbReference type="PANTHER" id="PTHR43065:SF46">
    <property type="entry name" value="C4-DICARBOXYLATE TRANSPORT SENSOR PROTEIN DCTB"/>
    <property type="match status" value="1"/>
</dbReference>
<feature type="domain" description="PAC" evidence="15">
    <location>
        <begin position="443"/>
        <end position="495"/>
    </location>
</feature>
<gene>
    <name evidence="16" type="ORF">KVH43_06015</name>
</gene>
<feature type="domain" description="PAS" evidence="14">
    <location>
        <begin position="372"/>
        <end position="423"/>
    </location>
</feature>
<keyword evidence="4" id="KW-0808">Transferase</keyword>
<sequence length="721" mass="82870">MKSLKVKIPILIITLVLFAVIGSTYVTYRIASKQMRRHIINKNTIIANMISDQINQYLSDAKNTVKYVAQNTDVEDMERIKKEINQIYKSYRWLDVMFYMTPDGRITYSVPHNDVIYRRDYVKREYYKHLIKNKETYISKVFISSILNQPHIMIVSPILDEYTGEIRGIIGGGVPLEAIRKIVEKTQKSYDGKIYVVDGAGKVLVSPDHNEMFKEIVLKRNIEIENKVVELEEILKKYSQGVGQYQSDGHSVYVSFSKIENYKGMVMVERNEEYIGKEIKQIQYELIPLIFSIIAIAFFLSISLAYTITEPIEKLVEYVRNISKDIHEGMKGFKVTKNNEIGELELAFCRMSKELSIKIEDLKSSHKREKDTRKYLKNILRSAGSGIFVINDKEQVVIFNRAAEKITGIKNENIVGKYVSELLEGIKLPKAIFDKYSNIHGVIEEEYKIKRIDGVEVPITIMISPIYDDSDKSIGLVCLMKDLTQIKMLEQQLRREDRLKTIGELSSSIIHEIGNPLAGMTNLLEVLKDHVVDESLREELIDAIREEVDMLNNIVINFLEFTRMNNNKKVYINILHIIDSAINILKPEIKYKTIRVIKNFPRQIPFIKVDPSAMRQAFVNILKNSIQAVDMCGIIEIKVQIFEGILMVSIRDNGKGISEQKIDKIFNPFFTTKEDGTGLGLSIVHKIITDNGGTISVKSEVSKYTEFTLSFKGETDENINY</sequence>
<dbReference type="SMART" id="SM00387">
    <property type="entry name" value="HATPase_c"/>
    <property type="match status" value="1"/>
</dbReference>
<evidence type="ECO:0000259" key="13">
    <source>
        <dbReference type="PROSITE" id="PS50109"/>
    </source>
</evidence>
<dbReference type="InterPro" id="IPR000700">
    <property type="entry name" value="PAS-assoc_C"/>
</dbReference>
<keyword evidence="9 12" id="KW-1133">Transmembrane helix</keyword>
<feature type="domain" description="Histidine kinase" evidence="13">
    <location>
        <begin position="508"/>
        <end position="715"/>
    </location>
</feature>
<evidence type="ECO:0000256" key="9">
    <source>
        <dbReference type="ARBA" id="ARBA00022989"/>
    </source>
</evidence>
<dbReference type="NCBIfam" id="TIGR00229">
    <property type="entry name" value="sensory_box"/>
    <property type="match status" value="1"/>
</dbReference>
<dbReference type="Pfam" id="PF00989">
    <property type="entry name" value="PAS"/>
    <property type="match status" value="1"/>
</dbReference>
<keyword evidence="8" id="KW-0067">ATP-binding</keyword>
<accession>A0ABX8RDT8</accession>
<evidence type="ECO:0000256" key="8">
    <source>
        <dbReference type="ARBA" id="ARBA00022840"/>
    </source>
</evidence>
<name>A0ABX8RDT8_9CLOT</name>
<feature type="transmembrane region" description="Helical" evidence="12">
    <location>
        <begin position="6"/>
        <end position="28"/>
    </location>
</feature>
<keyword evidence="11 12" id="KW-0472">Membrane</keyword>
<dbReference type="InterPro" id="IPR003594">
    <property type="entry name" value="HATPase_dom"/>
</dbReference>
<dbReference type="InterPro" id="IPR033479">
    <property type="entry name" value="dCache_1"/>
</dbReference>
<evidence type="ECO:0000259" key="14">
    <source>
        <dbReference type="PROSITE" id="PS50112"/>
    </source>
</evidence>
<dbReference type="InterPro" id="IPR000014">
    <property type="entry name" value="PAS"/>
</dbReference>
<keyword evidence="2" id="KW-1003">Cell membrane</keyword>
<protein>
    <submittedName>
        <fullName evidence="16">PAS domain S-box protein</fullName>
    </submittedName>
</protein>
<evidence type="ECO:0000256" key="11">
    <source>
        <dbReference type="ARBA" id="ARBA00023136"/>
    </source>
</evidence>
<dbReference type="PROSITE" id="PS50109">
    <property type="entry name" value="HIS_KIN"/>
    <property type="match status" value="1"/>
</dbReference>
<proteinExistence type="predicted"/>
<evidence type="ECO:0000256" key="3">
    <source>
        <dbReference type="ARBA" id="ARBA00022553"/>
    </source>
</evidence>
<dbReference type="Proteomes" id="UP000886818">
    <property type="component" value="Chromosome"/>
</dbReference>
<evidence type="ECO:0000256" key="6">
    <source>
        <dbReference type="ARBA" id="ARBA00022741"/>
    </source>
</evidence>
<dbReference type="CDD" id="cd00082">
    <property type="entry name" value="HisKA"/>
    <property type="match status" value="1"/>
</dbReference>
<keyword evidence="3" id="KW-0597">Phosphoprotein</keyword>
<keyword evidence="10" id="KW-0902">Two-component regulatory system</keyword>
<keyword evidence="5 12" id="KW-0812">Transmembrane</keyword>
<dbReference type="Pfam" id="PF00512">
    <property type="entry name" value="HisKA"/>
    <property type="match status" value="1"/>
</dbReference>
<dbReference type="InterPro" id="IPR013767">
    <property type="entry name" value="PAS_fold"/>
</dbReference>
<evidence type="ECO:0000256" key="12">
    <source>
        <dbReference type="SAM" id="Phobius"/>
    </source>
</evidence>
<dbReference type="Pfam" id="PF02518">
    <property type="entry name" value="HATPase_c"/>
    <property type="match status" value="1"/>
</dbReference>
<organism evidence="16 17">
    <name type="scientific">Crassaminicella indica</name>
    <dbReference type="NCBI Taxonomy" id="2855394"/>
    <lineage>
        <taxon>Bacteria</taxon>
        <taxon>Bacillati</taxon>
        <taxon>Bacillota</taxon>
        <taxon>Clostridia</taxon>
        <taxon>Eubacteriales</taxon>
        <taxon>Clostridiaceae</taxon>
        <taxon>Crassaminicella</taxon>
    </lineage>
</organism>
<evidence type="ECO:0000256" key="4">
    <source>
        <dbReference type="ARBA" id="ARBA00022679"/>
    </source>
</evidence>
<dbReference type="PROSITE" id="PS50112">
    <property type="entry name" value="PAS"/>
    <property type="match status" value="1"/>
</dbReference>
<evidence type="ECO:0000259" key="15">
    <source>
        <dbReference type="PROSITE" id="PS50113"/>
    </source>
</evidence>
<evidence type="ECO:0000313" key="16">
    <source>
        <dbReference type="EMBL" id="QXM07244.1"/>
    </source>
</evidence>
<dbReference type="CDD" id="cd00130">
    <property type="entry name" value="PAS"/>
    <property type="match status" value="1"/>
</dbReference>
<dbReference type="SMART" id="SM00091">
    <property type="entry name" value="PAS"/>
    <property type="match status" value="1"/>
</dbReference>
<dbReference type="CDD" id="cd18773">
    <property type="entry name" value="PDC1_HK_sensor"/>
    <property type="match status" value="1"/>
</dbReference>
<dbReference type="InterPro" id="IPR003661">
    <property type="entry name" value="HisK_dim/P_dom"/>
</dbReference>
<dbReference type="PROSITE" id="PS50113">
    <property type="entry name" value="PAC"/>
    <property type="match status" value="1"/>
</dbReference>
<evidence type="ECO:0000256" key="1">
    <source>
        <dbReference type="ARBA" id="ARBA00004651"/>
    </source>
</evidence>
<feature type="transmembrane region" description="Helical" evidence="12">
    <location>
        <begin position="286"/>
        <end position="308"/>
    </location>
</feature>
<evidence type="ECO:0000256" key="10">
    <source>
        <dbReference type="ARBA" id="ARBA00023012"/>
    </source>
</evidence>
<evidence type="ECO:0000313" key="17">
    <source>
        <dbReference type="Proteomes" id="UP000886818"/>
    </source>
</evidence>
<dbReference type="RefSeq" id="WP_218283930.1">
    <property type="nucleotide sequence ID" value="NZ_CP078093.1"/>
</dbReference>
<dbReference type="Pfam" id="PF02743">
    <property type="entry name" value="dCache_1"/>
    <property type="match status" value="1"/>
</dbReference>
<comment type="subcellular location">
    <subcellularLocation>
        <location evidence="1">Cell membrane</location>
        <topology evidence="1">Multi-pass membrane protein</topology>
    </subcellularLocation>
</comment>
<evidence type="ECO:0000256" key="2">
    <source>
        <dbReference type="ARBA" id="ARBA00022475"/>
    </source>
</evidence>
<dbReference type="EMBL" id="CP078093">
    <property type="protein sequence ID" value="QXM07244.1"/>
    <property type="molecule type" value="Genomic_DNA"/>
</dbReference>
<keyword evidence="6" id="KW-0547">Nucleotide-binding</keyword>